<accession>A0ABT1QDP5</accession>
<gene>
    <name evidence="1" type="ORF">NOF53_14740</name>
</gene>
<keyword evidence="2" id="KW-1185">Reference proteome</keyword>
<dbReference type="Proteomes" id="UP001524501">
    <property type="component" value="Unassembled WGS sequence"/>
</dbReference>
<dbReference type="RefSeq" id="WP_255969716.1">
    <property type="nucleotide sequence ID" value="NZ_JANFQF010000011.1"/>
</dbReference>
<evidence type="ECO:0000313" key="1">
    <source>
        <dbReference type="EMBL" id="MCQ4120414.1"/>
    </source>
</evidence>
<comment type="caution">
    <text evidence="1">The sequence shown here is derived from an EMBL/GenBank/DDBJ whole genome shotgun (WGS) entry which is preliminary data.</text>
</comment>
<dbReference type="Gene3D" id="3.40.50.300">
    <property type="entry name" value="P-loop containing nucleotide triphosphate hydrolases"/>
    <property type="match status" value="1"/>
</dbReference>
<name>A0ABT1QDP5_9NOCA</name>
<dbReference type="EMBL" id="JANFQF010000011">
    <property type="protein sequence ID" value="MCQ4120414.1"/>
    <property type="molecule type" value="Genomic_DNA"/>
</dbReference>
<proteinExistence type="predicted"/>
<dbReference type="InterPro" id="IPR027417">
    <property type="entry name" value="P-loop_NTPase"/>
</dbReference>
<organism evidence="1 2">
    <name type="scientific">Rhodococcus tibetensis</name>
    <dbReference type="NCBI Taxonomy" id="2965064"/>
    <lineage>
        <taxon>Bacteria</taxon>
        <taxon>Bacillati</taxon>
        <taxon>Actinomycetota</taxon>
        <taxon>Actinomycetes</taxon>
        <taxon>Mycobacteriales</taxon>
        <taxon>Nocardiaceae</taxon>
        <taxon>Rhodococcus</taxon>
    </lineage>
</organism>
<reference evidence="1 2" key="1">
    <citation type="submission" date="2022-07" db="EMBL/GenBank/DDBJ databases">
        <title>Degradation activity of malathion, p-nitrophenol and potential low-temperature adaptation strategy of Rhodococcus sp. FXJ9.536.</title>
        <authorList>
            <person name="Huang J."/>
            <person name="Huang Y."/>
        </authorList>
    </citation>
    <scope>NUCLEOTIDE SEQUENCE [LARGE SCALE GENOMIC DNA]</scope>
    <source>
        <strain evidence="1 2">FXJ9.536</strain>
    </source>
</reference>
<evidence type="ECO:0000313" key="2">
    <source>
        <dbReference type="Proteomes" id="UP001524501"/>
    </source>
</evidence>
<protein>
    <submittedName>
        <fullName evidence="1">Terminase</fullName>
    </submittedName>
</protein>
<sequence>MHSAPPRPARPRFITPRDDRFATFGPQVGTVAGALGTPLMPWQTETADVMGEVDPSGRYRYPLVVISVPRQAGKTTLVLANGVHRCLARPKRKVWHTAQTGQDARTKWLEMAEAFAGSPLAPLATIKRGAGDSKLVFVNGSQLRPHPPTIDALHGEQSDLNDIDEGWSFTEAEGANLMQAIVPTQATRPGAQTIILSTMGTSESVWFHDLVERGRAGEPGICYVEYSIADDVDPTDLEAVAAAHPAYGYTIDMQALERAAAQLPPGEFARAYGNRRTGAAERVIALSDWEDHQTTTAIPDSARPAFGAAVALDRSETAIAAAAWASVNGRLVPVAELVECRPGTGWGAARCAELVGRHQNAGLLVDRGGPSSTLADALELAGVDLLPCNLRDVTTACANLLDSLEGRRDPVFIRPHPALSTAAGIATKRSVGDGWAWSRSGSVGSIAALEAVTLAFRALEHQPVAPAAPMIWTG</sequence>